<keyword evidence="3" id="KW-1185">Reference proteome</keyword>
<comment type="caution">
    <text evidence="2">The sequence shown here is derived from an EMBL/GenBank/DDBJ whole genome shotgun (WGS) entry which is preliminary data.</text>
</comment>
<dbReference type="EMBL" id="JAUEPU010000047">
    <property type="protein sequence ID" value="KAK0486657.1"/>
    <property type="molecule type" value="Genomic_DNA"/>
</dbReference>
<evidence type="ECO:0000313" key="2">
    <source>
        <dbReference type="EMBL" id="KAK0486657.1"/>
    </source>
</evidence>
<feature type="compositionally biased region" description="Polar residues" evidence="1">
    <location>
        <begin position="119"/>
        <end position="143"/>
    </location>
</feature>
<dbReference type="Proteomes" id="UP001175228">
    <property type="component" value="Unassembled WGS sequence"/>
</dbReference>
<protein>
    <submittedName>
        <fullName evidence="2">Uncharacterized protein</fullName>
    </submittedName>
</protein>
<evidence type="ECO:0000313" key="3">
    <source>
        <dbReference type="Proteomes" id="UP001175228"/>
    </source>
</evidence>
<feature type="compositionally biased region" description="Polar residues" evidence="1">
    <location>
        <begin position="173"/>
        <end position="188"/>
    </location>
</feature>
<evidence type="ECO:0000256" key="1">
    <source>
        <dbReference type="SAM" id="MobiDB-lite"/>
    </source>
</evidence>
<sequence length="255" mass="28691">MKDGPVLALFSLSEDEQESLDPFVPSYWKALQAGGDVLERERELIWHHWEATHPHLFLALSGYRRSLKHVEFAKENKMEKIEAYLRRIGFLTDGVVPPNPFTIAQQALQNLATYLESQENGSTSSTAQPTMGSQSVFNQVVQPTTVASTTLRRSTRTRVPRRLPDAGVVDTPSIVQDSPRTPPSTGRTDTFLAKRRKPPPTRTYSGRRRERSSPASESPLDASPSPRKVTRQGVLPFTTKKKLVARMQRRTMPVE</sequence>
<gene>
    <name evidence="2" type="ORF">EDD18DRAFT_1360666</name>
</gene>
<organism evidence="2 3">
    <name type="scientific">Armillaria luteobubalina</name>
    <dbReference type="NCBI Taxonomy" id="153913"/>
    <lineage>
        <taxon>Eukaryota</taxon>
        <taxon>Fungi</taxon>
        <taxon>Dikarya</taxon>
        <taxon>Basidiomycota</taxon>
        <taxon>Agaricomycotina</taxon>
        <taxon>Agaricomycetes</taxon>
        <taxon>Agaricomycetidae</taxon>
        <taxon>Agaricales</taxon>
        <taxon>Marasmiineae</taxon>
        <taxon>Physalacriaceae</taxon>
        <taxon>Armillaria</taxon>
    </lineage>
</organism>
<feature type="compositionally biased region" description="Basic residues" evidence="1">
    <location>
        <begin position="239"/>
        <end position="249"/>
    </location>
</feature>
<name>A0AA39UEX0_9AGAR</name>
<accession>A0AA39UEX0</accession>
<reference evidence="2" key="1">
    <citation type="submission" date="2023-06" db="EMBL/GenBank/DDBJ databases">
        <authorList>
            <consortium name="Lawrence Berkeley National Laboratory"/>
            <person name="Ahrendt S."/>
            <person name="Sahu N."/>
            <person name="Indic B."/>
            <person name="Wong-Bajracharya J."/>
            <person name="Merenyi Z."/>
            <person name="Ke H.-M."/>
            <person name="Monk M."/>
            <person name="Kocsube S."/>
            <person name="Drula E."/>
            <person name="Lipzen A."/>
            <person name="Balint B."/>
            <person name="Henrissat B."/>
            <person name="Andreopoulos B."/>
            <person name="Martin F.M."/>
            <person name="Harder C.B."/>
            <person name="Rigling D."/>
            <person name="Ford K.L."/>
            <person name="Foster G.D."/>
            <person name="Pangilinan J."/>
            <person name="Papanicolaou A."/>
            <person name="Barry K."/>
            <person name="LaButti K."/>
            <person name="Viragh M."/>
            <person name="Koriabine M."/>
            <person name="Yan M."/>
            <person name="Riley R."/>
            <person name="Champramary S."/>
            <person name="Plett K.L."/>
            <person name="Tsai I.J."/>
            <person name="Slot J."/>
            <person name="Sipos G."/>
            <person name="Plett J."/>
            <person name="Nagy L.G."/>
            <person name="Grigoriev I.V."/>
        </authorList>
    </citation>
    <scope>NUCLEOTIDE SEQUENCE</scope>
    <source>
        <strain evidence="2">HWK02</strain>
    </source>
</reference>
<proteinExistence type="predicted"/>
<feature type="region of interest" description="Disordered" evidence="1">
    <location>
        <begin position="119"/>
        <end position="255"/>
    </location>
</feature>
<dbReference type="AlphaFoldDB" id="A0AA39UEX0"/>
<feature type="compositionally biased region" description="Basic residues" evidence="1">
    <location>
        <begin position="193"/>
        <end position="210"/>
    </location>
</feature>